<dbReference type="AlphaFoldDB" id="A0A4S5ETJ6"/>
<feature type="region of interest" description="Disordered" evidence="1">
    <location>
        <begin position="75"/>
        <end position="95"/>
    </location>
</feature>
<proteinExistence type="predicted"/>
<dbReference type="EMBL" id="SSXH01000041">
    <property type="protein sequence ID" value="THJ75818.1"/>
    <property type="molecule type" value="Genomic_DNA"/>
</dbReference>
<dbReference type="Proteomes" id="UP000305282">
    <property type="component" value="Unassembled WGS sequence"/>
</dbReference>
<accession>A0A4S5ETJ6</accession>
<gene>
    <name evidence="2" type="ORF">E7Y31_03325</name>
</gene>
<name>A0A4S5ETJ6_9ACTN</name>
<evidence type="ECO:0000256" key="1">
    <source>
        <dbReference type="SAM" id="MobiDB-lite"/>
    </source>
</evidence>
<evidence type="ECO:0000313" key="2">
    <source>
        <dbReference type="EMBL" id="THJ75818.1"/>
    </source>
</evidence>
<dbReference type="GO" id="GO:0004519">
    <property type="term" value="F:endonuclease activity"/>
    <property type="evidence" value="ECO:0007669"/>
    <property type="project" value="UniProtKB-KW"/>
</dbReference>
<keyword evidence="2" id="KW-0255">Endonuclease</keyword>
<comment type="caution">
    <text evidence="2">The sequence shown here is derived from an EMBL/GenBank/DDBJ whole genome shotgun (WGS) entry which is preliminary data.</text>
</comment>
<keyword evidence="2" id="KW-0378">Hydrolase</keyword>
<keyword evidence="3" id="KW-1185">Reference proteome</keyword>
<feature type="compositionally biased region" description="Polar residues" evidence="1">
    <location>
        <begin position="86"/>
        <end position="95"/>
    </location>
</feature>
<dbReference type="OrthoDB" id="4413592at2"/>
<organism evidence="2 3">
    <name type="scientific">Candidatus Frankia alpina</name>
    <dbReference type="NCBI Taxonomy" id="2699483"/>
    <lineage>
        <taxon>Bacteria</taxon>
        <taxon>Bacillati</taxon>
        <taxon>Actinomycetota</taxon>
        <taxon>Actinomycetes</taxon>
        <taxon>Frankiales</taxon>
        <taxon>Frankiaceae</taxon>
        <taxon>Frankia</taxon>
    </lineage>
</organism>
<protein>
    <submittedName>
        <fullName evidence="2">HNH endonuclease</fullName>
    </submittedName>
</protein>
<reference evidence="2 3" key="1">
    <citation type="submission" date="2019-04" db="EMBL/GenBank/DDBJ databases">
        <title>Draft genome sequences for three unisolated Alnus-infective Frankia Sp+ strains, AgTrS, AiOr and AvVan, the first sequenced Frankia strains able to sporulate in-planta.</title>
        <authorList>
            <person name="Bethencourt L."/>
            <person name="Vautrin F."/>
            <person name="Taib N."/>
            <person name="Dubost A."/>
            <person name="Castro-Garcia L."/>
            <person name="Imbaud O."/>
            <person name="Abrouk D."/>
            <person name="Fournier P."/>
            <person name="Briolay J."/>
            <person name="Nguyen A."/>
            <person name="Normand P."/>
            <person name="Fernandez M.P."/>
            <person name="Brochier-Armanet C."/>
            <person name="Herrera-Belaroussi A."/>
        </authorList>
    </citation>
    <scope>NUCLEOTIDE SEQUENCE [LARGE SCALE GENOMIC DNA]</scope>
    <source>
        <strain evidence="2 3">AvVan</strain>
    </source>
</reference>
<evidence type="ECO:0000313" key="3">
    <source>
        <dbReference type="Proteomes" id="UP000305282"/>
    </source>
</evidence>
<keyword evidence="2" id="KW-0540">Nuclease</keyword>
<dbReference type="RefSeq" id="WP_136446862.1">
    <property type="nucleotide sequence ID" value="NZ_SSXH01000041.1"/>
</dbReference>
<sequence>MVLVAGRGLTHRRYREARARVLVESDTCHLCGHAGADTVDHLVPRSRGGAVDDQDNMAPAHGVGGCLTCGRRCNSERGAGSLESVRLSTSRDWYA</sequence>
<dbReference type="Gene3D" id="1.10.30.50">
    <property type="match status" value="1"/>
</dbReference>